<keyword evidence="1" id="KW-1133">Transmembrane helix</keyword>
<dbReference type="RefSeq" id="WP_078768337.1">
    <property type="nucleotide sequence ID" value="NZ_FUWW01000007.1"/>
</dbReference>
<protein>
    <submittedName>
        <fullName evidence="2">Uncharacterized protein</fullName>
    </submittedName>
</protein>
<evidence type="ECO:0000313" key="2">
    <source>
        <dbReference type="EMBL" id="SJZ52353.1"/>
    </source>
</evidence>
<sequence length="294" mass="33031">MSNSSNAGVGFRRFICYFLALIMAASVTLFISAGITASLLRTNTFVQHRYAKYNSQTLKIVYDEFGKVAQETGIPKKAYTSAITSKHIKSILNIASNNIIKGYKTDYSESKFLYQYLRSSVTDYCEKNDIPITDEQVNKFCCLAADAFNNAVGDESTNNIIIIALTYTNKPMIAMLVCAIAFALSIVAIDFISGRRHKKYEYIGVSFITAGEALTVLPFFAIVMKYTSEFHFTDVEVYNLALADTLNDILKIIMAVGVVVLVVGISMVVKNYRYYNHKQRSMNTERQIIEEIKK</sequence>
<dbReference type="STRING" id="290054.SAMN02745114_00848"/>
<organism evidence="2 3">
    <name type="scientific">Eubacterium coprostanoligenes</name>
    <dbReference type="NCBI Taxonomy" id="290054"/>
    <lineage>
        <taxon>Bacteria</taxon>
        <taxon>Bacillati</taxon>
        <taxon>Bacillota</taxon>
        <taxon>Clostridia</taxon>
        <taxon>Eubacteriales</taxon>
        <taxon>Eubacteriaceae</taxon>
        <taxon>Eubacterium</taxon>
    </lineage>
</organism>
<evidence type="ECO:0000313" key="3">
    <source>
        <dbReference type="Proteomes" id="UP000190657"/>
    </source>
</evidence>
<feature type="transmembrane region" description="Helical" evidence="1">
    <location>
        <begin position="14"/>
        <end position="40"/>
    </location>
</feature>
<dbReference type="Proteomes" id="UP000190657">
    <property type="component" value="Unassembled WGS sequence"/>
</dbReference>
<dbReference type="AlphaFoldDB" id="A0A1T4LCI6"/>
<feature type="transmembrane region" description="Helical" evidence="1">
    <location>
        <begin position="204"/>
        <end position="224"/>
    </location>
</feature>
<reference evidence="2 3" key="1">
    <citation type="submission" date="2017-02" db="EMBL/GenBank/DDBJ databases">
        <authorList>
            <person name="Peterson S.W."/>
        </authorList>
    </citation>
    <scope>NUCLEOTIDE SEQUENCE [LARGE SCALE GENOMIC DNA]</scope>
    <source>
        <strain evidence="2 3">ATCC 51222</strain>
    </source>
</reference>
<dbReference type="EMBL" id="FUWW01000007">
    <property type="protein sequence ID" value="SJZ52353.1"/>
    <property type="molecule type" value="Genomic_DNA"/>
</dbReference>
<keyword evidence="3" id="KW-1185">Reference proteome</keyword>
<feature type="transmembrane region" description="Helical" evidence="1">
    <location>
        <begin position="172"/>
        <end position="192"/>
    </location>
</feature>
<keyword evidence="1" id="KW-0472">Membrane</keyword>
<feature type="transmembrane region" description="Helical" evidence="1">
    <location>
        <begin position="249"/>
        <end position="269"/>
    </location>
</feature>
<accession>A0A1T4LCI6</accession>
<gene>
    <name evidence="2" type="ORF">SAMN02745114_00848</name>
</gene>
<evidence type="ECO:0000256" key="1">
    <source>
        <dbReference type="SAM" id="Phobius"/>
    </source>
</evidence>
<name>A0A1T4LCI6_9FIRM</name>
<keyword evidence="1" id="KW-0812">Transmembrane</keyword>
<proteinExistence type="predicted"/>